<name>A0A078MWM9_9MICC</name>
<feature type="transmembrane region" description="Helical" evidence="7">
    <location>
        <begin position="255"/>
        <end position="276"/>
    </location>
</feature>
<sequence length="522" mass="55564">MESPWAPLRRRMFLVLWLAQLGSNIGTWMQTVGAQWFLVESGANPALISLVQTANLFPALLLGLVAGVLADAFDRRLLVLGANLFAAAAAGILTVLTALGRMAPDSLLLYTFLIGCGMAISSPAWQAIIPSLVPRREIQAASALGSAAMNAARAVGPAVAGVLVSLAGPAFVFGLNTLSFVGTAAAIYAWRSPPLEEERERLGEAFAAGLRYIRAAPRIRRILLRVVLFMVPASSLYALLPVAVDGHLRLGSTGYGLLLGCLGAGAVAGVVLLPRIRKLPDSLVLGAAAGVFGAAAWGAGHLPPVPLGLLLLVGGLAWISTFSTLNAAMQLTLPEWVRARGLAVYLMVNSGSQGLAALFWGSAATRYGYSAVLTFTAVLLLLAGASVLVLPLLPGTGRLDRSVPEPELDLDLDEDAAPRPDAGPVTLLVAYEVAEGELEAFTEAMQEVRLVRLRTGATGWELVRSVTDAEQFREIYEVPTWRQYLRQEHQRITGEDRALIQQAEQHLTEPPRVRWFLPANPG</sequence>
<keyword evidence="3" id="KW-1003">Cell membrane</keyword>
<protein>
    <submittedName>
        <fullName evidence="9">Enterobactin exporter EntS</fullName>
    </submittedName>
</protein>
<evidence type="ECO:0000313" key="9">
    <source>
        <dbReference type="EMBL" id="CEA09872.1"/>
    </source>
</evidence>
<feature type="domain" description="Major facilitator superfamily (MFS) profile" evidence="8">
    <location>
        <begin position="12"/>
        <end position="397"/>
    </location>
</feature>
<organism evidence="9">
    <name type="scientific">Arthrobacter saudimassiliensis</name>
    <dbReference type="NCBI Taxonomy" id="1461584"/>
    <lineage>
        <taxon>Bacteria</taxon>
        <taxon>Bacillati</taxon>
        <taxon>Actinomycetota</taxon>
        <taxon>Actinomycetes</taxon>
        <taxon>Micrococcales</taxon>
        <taxon>Micrococcaceae</taxon>
        <taxon>Arthrobacter</taxon>
    </lineage>
</organism>
<feature type="transmembrane region" description="Helical" evidence="7">
    <location>
        <begin position="367"/>
        <end position="393"/>
    </location>
</feature>
<evidence type="ECO:0000256" key="5">
    <source>
        <dbReference type="ARBA" id="ARBA00022989"/>
    </source>
</evidence>
<comment type="subcellular location">
    <subcellularLocation>
        <location evidence="1">Cell membrane</location>
        <topology evidence="1">Multi-pass membrane protein</topology>
    </subcellularLocation>
</comment>
<evidence type="ECO:0000256" key="3">
    <source>
        <dbReference type="ARBA" id="ARBA00022475"/>
    </source>
</evidence>
<dbReference type="InterPro" id="IPR020846">
    <property type="entry name" value="MFS_dom"/>
</dbReference>
<keyword evidence="2" id="KW-0813">Transport</keyword>
<gene>
    <name evidence="9" type="ORF">BN1051_03249</name>
</gene>
<evidence type="ECO:0000256" key="7">
    <source>
        <dbReference type="SAM" id="Phobius"/>
    </source>
</evidence>
<feature type="transmembrane region" description="Helical" evidence="7">
    <location>
        <begin position="341"/>
        <end position="361"/>
    </location>
</feature>
<accession>A0A078MWM9</accession>
<dbReference type="EMBL" id="LN483072">
    <property type="protein sequence ID" value="CEA09872.1"/>
    <property type="molecule type" value="Genomic_DNA"/>
</dbReference>
<feature type="transmembrane region" description="Helical" evidence="7">
    <location>
        <begin position="170"/>
        <end position="190"/>
    </location>
</feature>
<dbReference type="Pfam" id="PF05977">
    <property type="entry name" value="MFS_3"/>
    <property type="match status" value="1"/>
</dbReference>
<feature type="transmembrane region" description="Helical" evidence="7">
    <location>
        <begin position="283"/>
        <end position="302"/>
    </location>
</feature>
<evidence type="ECO:0000259" key="8">
    <source>
        <dbReference type="PROSITE" id="PS50850"/>
    </source>
</evidence>
<feature type="transmembrane region" description="Helical" evidence="7">
    <location>
        <begin position="50"/>
        <end position="70"/>
    </location>
</feature>
<dbReference type="AlphaFoldDB" id="A0A078MWM9"/>
<dbReference type="GO" id="GO:0022857">
    <property type="term" value="F:transmembrane transporter activity"/>
    <property type="evidence" value="ECO:0007669"/>
    <property type="project" value="InterPro"/>
</dbReference>
<feature type="transmembrane region" description="Helical" evidence="7">
    <location>
        <begin position="308"/>
        <end position="329"/>
    </location>
</feature>
<feature type="transmembrane region" description="Helical" evidence="7">
    <location>
        <begin position="222"/>
        <end position="243"/>
    </location>
</feature>
<dbReference type="PROSITE" id="PS50850">
    <property type="entry name" value="MFS"/>
    <property type="match status" value="1"/>
</dbReference>
<dbReference type="InterPro" id="IPR036259">
    <property type="entry name" value="MFS_trans_sf"/>
</dbReference>
<dbReference type="CDD" id="cd06173">
    <property type="entry name" value="MFS_MefA_like"/>
    <property type="match status" value="1"/>
</dbReference>
<evidence type="ECO:0000256" key="1">
    <source>
        <dbReference type="ARBA" id="ARBA00004651"/>
    </source>
</evidence>
<keyword evidence="4 7" id="KW-0812">Transmembrane</keyword>
<evidence type="ECO:0000256" key="4">
    <source>
        <dbReference type="ARBA" id="ARBA00022692"/>
    </source>
</evidence>
<evidence type="ECO:0000256" key="2">
    <source>
        <dbReference type="ARBA" id="ARBA00022448"/>
    </source>
</evidence>
<dbReference type="InterPro" id="IPR010290">
    <property type="entry name" value="TM_effector"/>
</dbReference>
<reference evidence="9" key="1">
    <citation type="submission" date="2014-07" db="EMBL/GenBank/DDBJ databases">
        <authorList>
            <person name="Urmite Genomes Urmite Genomes"/>
        </authorList>
    </citation>
    <scope>NUCLEOTIDE SEQUENCE</scope>
    <source>
        <strain evidence="9">11W110_air</strain>
    </source>
</reference>
<keyword evidence="5 7" id="KW-1133">Transmembrane helix</keyword>
<dbReference type="Gene3D" id="1.20.1250.20">
    <property type="entry name" value="MFS general substrate transporter like domains"/>
    <property type="match status" value="1"/>
</dbReference>
<evidence type="ECO:0000256" key="6">
    <source>
        <dbReference type="ARBA" id="ARBA00023136"/>
    </source>
</evidence>
<dbReference type="PANTHER" id="PTHR23513:SF11">
    <property type="entry name" value="STAPHYLOFERRIN A TRANSPORTER"/>
    <property type="match status" value="1"/>
</dbReference>
<keyword evidence="6 7" id="KW-0472">Membrane</keyword>
<dbReference type="GO" id="GO:0005886">
    <property type="term" value="C:plasma membrane"/>
    <property type="evidence" value="ECO:0007669"/>
    <property type="project" value="UniProtKB-SubCell"/>
</dbReference>
<feature type="transmembrane region" description="Helical" evidence="7">
    <location>
        <begin position="77"/>
        <end position="101"/>
    </location>
</feature>
<dbReference type="SUPFAM" id="SSF103473">
    <property type="entry name" value="MFS general substrate transporter"/>
    <property type="match status" value="1"/>
</dbReference>
<dbReference type="PANTHER" id="PTHR23513">
    <property type="entry name" value="INTEGRAL MEMBRANE EFFLUX PROTEIN-RELATED"/>
    <property type="match status" value="1"/>
</dbReference>
<proteinExistence type="predicted"/>